<reference evidence="2" key="2">
    <citation type="submission" date="2018-08" db="UniProtKB">
        <authorList>
            <consortium name="EnsemblPlants"/>
        </authorList>
    </citation>
    <scope>IDENTIFICATION</scope>
    <source>
        <strain evidence="2">Yugu1</strain>
    </source>
</reference>
<protein>
    <recommendedName>
        <fullName evidence="1">F-box domain-containing protein</fullName>
    </recommendedName>
</protein>
<dbReference type="EnsemblPlants" id="KQK89620">
    <property type="protein sequence ID" value="KQK89620"/>
    <property type="gene ID" value="SETIT_037130mg"/>
</dbReference>
<dbReference type="OMA" id="REWYNGA"/>
<dbReference type="SUPFAM" id="SSF81383">
    <property type="entry name" value="F-box domain"/>
    <property type="match status" value="1"/>
</dbReference>
<dbReference type="InterPro" id="IPR036047">
    <property type="entry name" value="F-box-like_dom_sf"/>
</dbReference>
<dbReference type="PANTHER" id="PTHR32133">
    <property type="entry name" value="OS07G0120400 PROTEIN"/>
    <property type="match status" value="1"/>
</dbReference>
<dbReference type="InterPro" id="IPR001810">
    <property type="entry name" value="F-box_dom"/>
</dbReference>
<name>K4AE23_SETIT</name>
<dbReference type="PANTHER" id="PTHR32133:SF134">
    <property type="entry name" value="OS05G0320100 PROTEIN"/>
    <property type="match status" value="1"/>
</dbReference>
<gene>
    <name evidence="2" type="primary">LOC101754868</name>
</gene>
<dbReference type="Pfam" id="PF00646">
    <property type="entry name" value="F-box"/>
    <property type="match status" value="1"/>
</dbReference>
<dbReference type="HOGENOM" id="CLU_017945_4_0_1"/>
<dbReference type="Proteomes" id="UP000004995">
    <property type="component" value="Unassembled WGS sequence"/>
</dbReference>
<dbReference type="eggNOG" id="ENOG502RRNW">
    <property type="taxonomic scope" value="Eukaryota"/>
</dbReference>
<dbReference type="EMBL" id="AGNK02005773">
    <property type="status" value="NOT_ANNOTATED_CDS"/>
    <property type="molecule type" value="Genomic_DNA"/>
</dbReference>
<proteinExistence type="predicted"/>
<dbReference type="KEGG" id="sita:101754868"/>
<sequence length="256" mass="28584">MGPRRRRLSSPAPADLPDDLLWEVLLRLPPLPSPLLGASLVCHRWRHLATDPAFLRRFRAFHRRNAPLLGFFRYSSECAYFTPLMDPSDRIPAARFRLPWQARGEHCGFFGCRHGLALILNRTRKEVVVWNPVSGDHSHVRFPRGDIVFGAAVLRPAGFNHDLGQSSPFELVLLCSRLRASRLTPLVARIYRWESGKWVTTGSAAALTAMPWSSVVGPSVMVGNTLCWLIGGGDILHVGHTETRCDQEAVVPALEV</sequence>
<reference evidence="3" key="1">
    <citation type="journal article" date="2012" name="Nat. Biotechnol.">
        <title>Reference genome sequence of the model plant Setaria.</title>
        <authorList>
            <person name="Bennetzen J.L."/>
            <person name="Schmutz J."/>
            <person name="Wang H."/>
            <person name="Percifield R."/>
            <person name="Hawkins J."/>
            <person name="Pontaroli A.C."/>
            <person name="Estep M."/>
            <person name="Feng L."/>
            <person name="Vaughn J.N."/>
            <person name="Grimwood J."/>
            <person name="Jenkins J."/>
            <person name="Barry K."/>
            <person name="Lindquist E."/>
            <person name="Hellsten U."/>
            <person name="Deshpande S."/>
            <person name="Wang X."/>
            <person name="Wu X."/>
            <person name="Mitros T."/>
            <person name="Triplett J."/>
            <person name="Yang X."/>
            <person name="Ye C.Y."/>
            <person name="Mauro-Herrera M."/>
            <person name="Wang L."/>
            <person name="Li P."/>
            <person name="Sharma M."/>
            <person name="Sharma R."/>
            <person name="Ronald P.C."/>
            <person name="Panaud O."/>
            <person name="Kellogg E.A."/>
            <person name="Brutnell T.P."/>
            <person name="Doust A.N."/>
            <person name="Tuskan G.A."/>
            <person name="Rokhsar D."/>
            <person name="Devos K.M."/>
        </authorList>
    </citation>
    <scope>NUCLEOTIDE SEQUENCE [LARGE SCALE GENOMIC DNA]</scope>
    <source>
        <strain evidence="3">cv. Yugu1</strain>
    </source>
</reference>
<dbReference type="AlphaFoldDB" id="K4AE23"/>
<keyword evidence="3" id="KW-1185">Reference proteome</keyword>
<dbReference type="RefSeq" id="XP_004983437.1">
    <property type="nucleotide sequence ID" value="XM_004983380.3"/>
</dbReference>
<feature type="domain" description="F-box" evidence="1">
    <location>
        <begin position="15"/>
        <end position="56"/>
    </location>
</feature>
<evidence type="ECO:0000313" key="2">
    <source>
        <dbReference type="EnsemblPlants" id="KQK89620"/>
    </source>
</evidence>
<evidence type="ECO:0000313" key="3">
    <source>
        <dbReference type="Proteomes" id="UP000004995"/>
    </source>
</evidence>
<dbReference type="Gene3D" id="1.20.1280.50">
    <property type="match status" value="1"/>
</dbReference>
<organism evidence="2 3">
    <name type="scientific">Setaria italica</name>
    <name type="common">Foxtail millet</name>
    <name type="synonym">Panicum italicum</name>
    <dbReference type="NCBI Taxonomy" id="4555"/>
    <lineage>
        <taxon>Eukaryota</taxon>
        <taxon>Viridiplantae</taxon>
        <taxon>Streptophyta</taxon>
        <taxon>Embryophyta</taxon>
        <taxon>Tracheophyta</taxon>
        <taxon>Spermatophyta</taxon>
        <taxon>Magnoliopsida</taxon>
        <taxon>Liliopsida</taxon>
        <taxon>Poales</taxon>
        <taxon>Poaceae</taxon>
        <taxon>PACMAD clade</taxon>
        <taxon>Panicoideae</taxon>
        <taxon>Panicodae</taxon>
        <taxon>Paniceae</taxon>
        <taxon>Cenchrinae</taxon>
        <taxon>Setaria</taxon>
    </lineage>
</organism>
<dbReference type="InParanoid" id="K4AE23"/>
<dbReference type="GeneID" id="101754868"/>
<evidence type="ECO:0000259" key="1">
    <source>
        <dbReference type="Pfam" id="PF00646"/>
    </source>
</evidence>
<accession>K4AE23</accession>
<dbReference type="Gramene" id="KQK89620">
    <property type="protein sequence ID" value="KQK89620"/>
    <property type="gene ID" value="SETIT_037130mg"/>
</dbReference>